<evidence type="ECO:0000256" key="5">
    <source>
        <dbReference type="ARBA" id="ARBA00023136"/>
    </source>
</evidence>
<reference evidence="7" key="1">
    <citation type="submission" date="2020-10" db="EMBL/GenBank/DDBJ databases">
        <authorList>
            <person name="Gilroy R."/>
        </authorList>
    </citation>
    <scope>NUCLEOTIDE SEQUENCE</scope>
    <source>
        <strain evidence="7">D3-1215</strain>
    </source>
</reference>
<feature type="transmembrane region" description="Helical" evidence="6">
    <location>
        <begin position="148"/>
        <end position="170"/>
    </location>
</feature>
<evidence type="ECO:0000256" key="4">
    <source>
        <dbReference type="ARBA" id="ARBA00022989"/>
    </source>
</evidence>
<proteinExistence type="predicted"/>
<feature type="transmembrane region" description="Helical" evidence="6">
    <location>
        <begin position="225"/>
        <end position="248"/>
    </location>
</feature>
<accession>A0A9D9EHZ9</accession>
<evidence type="ECO:0000313" key="7">
    <source>
        <dbReference type="EMBL" id="MBO8446750.1"/>
    </source>
</evidence>
<reference evidence="7" key="2">
    <citation type="journal article" date="2021" name="PeerJ">
        <title>Extensive microbial diversity within the chicken gut microbiome revealed by metagenomics and culture.</title>
        <authorList>
            <person name="Gilroy R."/>
            <person name="Ravi A."/>
            <person name="Getino M."/>
            <person name="Pursley I."/>
            <person name="Horton D.L."/>
            <person name="Alikhan N.F."/>
            <person name="Baker D."/>
            <person name="Gharbi K."/>
            <person name="Hall N."/>
            <person name="Watson M."/>
            <person name="Adriaenssens E.M."/>
            <person name="Foster-Nyarko E."/>
            <person name="Jarju S."/>
            <person name="Secka A."/>
            <person name="Antonio M."/>
            <person name="Oren A."/>
            <person name="Chaudhuri R.R."/>
            <person name="La Ragione R."/>
            <person name="Hildebrand F."/>
            <person name="Pallen M.J."/>
        </authorList>
    </citation>
    <scope>NUCLEOTIDE SEQUENCE</scope>
    <source>
        <strain evidence="7">D3-1215</strain>
    </source>
</reference>
<dbReference type="PANTHER" id="PTHR30250:SF11">
    <property type="entry name" value="O-ANTIGEN TRANSPORTER-RELATED"/>
    <property type="match status" value="1"/>
</dbReference>
<dbReference type="EMBL" id="JADIMR010000047">
    <property type="protein sequence ID" value="MBO8446750.1"/>
    <property type="molecule type" value="Genomic_DNA"/>
</dbReference>
<comment type="subcellular location">
    <subcellularLocation>
        <location evidence="1">Cell membrane</location>
        <topology evidence="1">Multi-pass membrane protein</topology>
    </subcellularLocation>
</comment>
<dbReference type="GO" id="GO:0005886">
    <property type="term" value="C:plasma membrane"/>
    <property type="evidence" value="ECO:0007669"/>
    <property type="project" value="UniProtKB-SubCell"/>
</dbReference>
<evidence type="ECO:0000256" key="1">
    <source>
        <dbReference type="ARBA" id="ARBA00004651"/>
    </source>
</evidence>
<feature type="transmembrane region" description="Helical" evidence="6">
    <location>
        <begin position="120"/>
        <end position="141"/>
    </location>
</feature>
<name>A0A9D9EHZ9_9BACT</name>
<comment type="caution">
    <text evidence="7">The sequence shown here is derived from an EMBL/GenBank/DDBJ whole genome shotgun (WGS) entry which is preliminary data.</text>
</comment>
<evidence type="ECO:0000256" key="2">
    <source>
        <dbReference type="ARBA" id="ARBA00022475"/>
    </source>
</evidence>
<dbReference type="AlphaFoldDB" id="A0A9D9EHZ9"/>
<keyword evidence="5 6" id="KW-0472">Membrane</keyword>
<feature type="transmembrane region" description="Helical" evidence="6">
    <location>
        <begin position="20"/>
        <end position="43"/>
    </location>
</feature>
<dbReference type="PANTHER" id="PTHR30250">
    <property type="entry name" value="PST FAMILY PREDICTED COLANIC ACID TRANSPORTER"/>
    <property type="match status" value="1"/>
</dbReference>
<sequence length="421" mass="45740">MDIKTKLIENKHEITDIIYLVALQGLNFIAPILVLPYLMVVLGAEKFGYISFALAVCQYLNVAVDFGFYLSTTKRIALVKDDKAALSRIFSAAFYCKMGLLVLSFIVLAVIAAIPKFAVYRPALFAMFTMVVGNAFLFAFLFQGLGQIRWVSIFNGIAKMSVLPLTFVFVKNPDDYLIAALLQGGVSIVAAIISLLMIVRKRWLNLPRFCMADCKTEMKEGFPIFISNASGNIYVFGFVLILGIFATPDEVGRYAASDKIIRALIAVTMAPVIQAFYPSVVRMAATGWQKAKNTVNLLLGLLLAAMVVIIVAVFAVSPYLPEWLGSDYSGTETIIRILSFATVFITMGGICGQLGLLAMGGGAQKKSFSKVYVGAAVVALTSVLVLSPFYQGIGAAVAILLTEAYVGITMLVLYVKMLRSC</sequence>
<dbReference type="Proteomes" id="UP000823637">
    <property type="component" value="Unassembled WGS sequence"/>
</dbReference>
<feature type="transmembrane region" description="Helical" evidence="6">
    <location>
        <begin position="396"/>
        <end position="415"/>
    </location>
</feature>
<feature type="transmembrane region" description="Helical" evidence="6">
    <location>
        <begin position="371"/>
        <end position="390"/>
    </location>
</feature>
<feature type="transmembrane region" description="Helical" evidence="6">
    <location>
        <begin position="260"/>
        <end position="277"/>
    </location>
</feature>
<dbReference type="Pfam" id="PF01943">
    <property type="entry name" value="Polysacc_synt"/>
    <property type="match status" value="1"/>
</dbReference>
<dbReference type="InterPro" id="IPR002797">
    <property type="entry name" value="Polysacc_synth"/>
</dbReference>
<protein>
    <submittedName>
        <fullName evidence="7">Oligosaccharide flippase family protein</fullName>
    </submittedName>
</protein>
<feature type="transmembrane region" description="Helical" evidence="6">
    <location>
        <begin position="49"/>
        <end position="71"/>
    </location>
</feature>
<keyword evidence="4 6" id="KW-1133">Transmembrane helix</keyword>
<keyword evidence="2" id="KW-1003">Cell membrane</keyword>
<evidence type="ECO:0000256" key="3">
    <source>
        <dbReference type="ARBA" id="ARBA00022692"/>
    </source>
</evidence>
<feature type="transmembrane region" description="Helical" evidence="6">
    <location>
        <begin position="337"/>
        <end position="359"/>
    </location>
</feature>
<gene>
    <name evidence="7" type="ORF">IAC32_03260</name>
</gene>
<organism evidence="7 8">
    <name type="scientific">Candidatus Enterocola intestinipullorum</name>
    <dbReference type="NCBI Taxonomy" id="2840783"/>
    <lineage>
        <taxon>Bacteria</taxon>
        <taxon>Pseudomonadati</taxon>
        <taxon>Bacteroidota</taxon>
        <taxon>Bacteroidia</taxon>
        <taxon>Bacteroidales</taxon>
        <taxon>Candidatus Enterocola</taxon>
    </lineage>
</organism>
<dbReference type="InterPro" id="IPR050833">
    <property type="entry name" value="Poly_Biosynth_Transport"/>
</dbReference>
<feature type="transmembrane region" description="Helical" evidence="6">
    <location>
        <begin position="176"/>
        <end position="199"/>
    </location>
</feature>
<evidence type="ECO:0000313" key="8">
    <source>
        <dbReference type="Proteomes" id="UP000823637"/>
    </source>
</evidence>
<feature type="transmembrane region" description="Helical" evidence="6">
    <location>
        <begin position="297"/>
        <end position="317"/>
    </location>
</feature>
<keyword evidence="3 6" id="KW-0812">Transmembrane</keyword>
<evidence type="ECO:0000256" key="6">
    <source>
        <dbReference type="SAM" id="Phobius"/>
    </source>
</evidence>
<feature type="transmembrane region" description="Helical" evidence="6">
    <location>
        <begin position="92"/>
        <end position="114"/>
    </location>
</feature>